<comment type="function">
    <text evidence="7">Catalyzes the transfer of the diacylglyceryl group from phosphatidylglycerol to the sulfhydryl group of the N-terminal cysteine of a prolipoprotein, the first step in the formation of mature lipoproteins.</text>
</comment>
<feature type="transmembrane region" description="Helical" evidence="7">
    <location>
        <begin position="52"/>
        <end position="76"/>
    </location>
</feature>
<feature type="transmembrane region" description="Helical" evidence="7">
    <location>
        <begin position="20"/>
        <end position="40"/>
    </location>
</feature>
<keyword evidence="4 7" id="KW-0812">Transmembrane</keyword>
<feature type="binding site" evidence="7">
    <location>
        <position position="139"/>
    </location>
    <ligand>
        <name>a 1,2-diacyl-sn-glycero-3-phospho-(1'-sn-glycerol)</name>
        <dbReference type="ChEBI" id="CHEBI:64716"/>
    </ligand>
</feature>
<dbReference type="PANTHER" id="PTHR30589">
    <property type="entry name" value="PROLIPOPROTEIN DIACYLGLYCERYL TRANSFERASE"/>
    <property type="match status" value="1"/>
</dbReference>
<comment type="subcellular location">
    <subcellularLocation>
        <location evidence="7">Cell membrane</location>
        <topology evidence="7">Multi-pass membrane protein</topology>
    </subcellularLocation>
</comment>
<comment type="similarity">
    <text evidence="1 7">Belongs to the Lgt family.</text>
</comment>
<keyword evidence="9" id="KW-1185">Reference proteome</keyword>
<feature type="transmembrane region" description="Helical" evidence="7">
    <location>
        <begin position="265"/>
        <end position="282"/>
    </location>
</feature>
<proteinExistence type="inferred from homology"/>
<evidence type="ECO:0000256" key="4">
    <source>
        <dbReference type="ARBA" id="ARBA00022692"/>
    </source>
</evidence>
<dbReference type="PROSITE" id="PS01311">
    <property type="entry name" value="LGT"/>
    <property type="match status" value="1"/>
</dbReference>
<evidence type="ECO:0000256" key="7">
    <source>
        <dbReference type="HAMAP-Rule" id="MF_01147"/>
    </source>
</evidence>
<sequence>MASLHPQFDPVALALGPVQVHWYGLMYLLAFAAAYGLAWYRTTKRSDWNTDMVSDLVFYGALGVILGGRIGYVLFYQLDKLFANPGYLFRVWEGGMSFHGGLIGVILAMIFFAHKYKKTAFEVLDFVAPCVPTGLLFGRLGNFINGELWGRVSDGSYRWLMYFPQAVHFDAQLLQSNPNLRELAYQINGMDLLPRHPSQLYEAFAEGFLLFILLWWFSAKPRPRMAVSAMFLLGYGFARFVIEFYRQPDADQGFILLGWVTKGQMLTLPMIVAGLVLLLLAYQRHMYDWGGKHY</sequence>
<organism evidence="8 9">
    <name type="scientific">Lwoffella lincolnii</name>
    <dbReference type="NCBI Taxonomy" id="90241"/>
    <lineage>
        <taxon>Bacteria</taxon>
        <taxon>Pseudomonadati</taxon>
        <taxon>Pseudomonadota</taxon>
        <taxon>Gammaproteobacteria</taxon>
        <taxon>Moraxellales</taxon>
        <taxon>Moraxellaceae</taxon>
        <taxon>Lwoffella</taxon>
    </lineage>
</organism>
<comment type="pathway">
    <text evidence="7">Protein modification; lipoprotein biosynthesis (diacylglyceryl transfer).</text>
</comment>
<keyword evidence="3 7" id="KW-0808">Transferase</keyword>
<keyword evidence="6 7" id="KW-0472">Membrane</keyword>
<dbReference type="Proteomes" id="UP000191094">
    <property type="component" value="Unassembled WGS sequence"/>
</dbReference>
<dbReference type="Pfam" id="PF01790">
    <property type="entry name" value="LGT"/>
    <property type="match status" value="1"/>
</dbReference>
<accession>A0A1T0CBL7</accession>
<dbReference type="EC" id="2.5.1.145" evidence="7"/>
<dbReference type="STRING" id="90241.B0682_08180"/>
<feature type="transmembrane region" description="Helical" evidence="7">
    <location>
        <begin position="96"/>
        <end position="114"/>
    </location>
</feature>
<evidence type="ECO:0000256" key="6">
    <source>
        <dbReference type="ARBA" id="ARBA00023136"/>
    </source>
</evidence>
<name>A0A1T0CBL7_9GAMM</name>
<dbReference type="HAMAP" id="MF_01147">
    <property type="entry name" value="Lgt"/>
    <property type="match status" value="1"/>
</dbReference>
<evidence type="ECO:0000256" key="3">
    <source>
        <dbReference type="ARBA" id="ARBA00022679"/>
    </source>
</evidence>
<protein>
    <recommendedName>
        <fullName evidence="7">Phosphatidylglycerol--prolipoprotein diacylglyceryl transferase</fullName>
        <ecNumber evidence="7">2.5.1.145</ecNumber>
    </recommendedName>
</protein>
<dbReference type="GO" id="GO:0008961">
    <property type="term" value="F:phosphatidylglycerol-prolipoprotein diacylglyceryl transferase activity"/>
    <property type="evidence" value="ECO:0007669"/>
    <property type="project" value="UniProtKB-UniRule"/>
</dbReference>
<evidence type="ECO:0000256" key="1">
    <source>
        <dbReference type="ARBA" id="ARBA00007150"/>
    </source>
</evidence>
<dbReference type="AlphaFoldDB" id="A0A1T0CBL7"/>
<keyword evidence="5 7" id="KW-1133">Transmembrane helix</keyword>
<dbReference type="UniPathway" id="UPA00664"/>
<comment type="caution">
    <text evidence="8">The sequence shown here is derived from an EMBL/GenBank/DDBJ whole genome shotgun (WGS) entry which is preliminary data.</text>
</comment>
<gene>
    <name evidence="7" type="primary">lgt</name>
    <name evidence="8" type="ORF">B0682_08180</name>
</gene>
<dbReference type="RefSeq" id="WP_078308158.1">
    <property type="nucleotide sequence ID" value="NZ_MUYT01000014.1"/>
</dbReference>
<feature type="transmembrane region" description="Helical" evidence="7">
    <location>
        <begin position="200"/>
        <end position="218"/>
    </location>
</feature>
<dbReference type="EMBL" id="MUYT01000014">
    <property type="protein sequence ID" value="OOS19713.1"/>
    <property type="molecule type" value="Genomic_DNA"/>
</dbReference>
<keyword evidence="8" id="KW-0449">Lipoprotein</keyword>
<dbReference type="NCBIfam" id="TIGR00544">
    <property type="entry name" value="lgt"/>
    <property type="match status" value="1"/>
</dbReference>
<keyword evidence="2 7" id="KW-1003">Cell membrane</keyword>
<feature type="transmembrane region" description="Helical" evidence="7">
    <location>
        <begin position="225"/>
        <end position="245"/>
    </location>
</feature>
<dbReference type="InterPro" id="IPR001640">
    <property type="entry name" value="Lgt"/>
</dbReference>
<evidence type="ECO:0000256" key="5">
    <source>
        <dbReference type="ARBA" id="ARBA00022989"/>
    </source>
</evidence>
<evidence type="ECO:0000256" key="2">
    <source>
        <dbReference type="ARBA" id="ARBA00022475"/>
    </source>
</evidence>
<comment type="catalytic activity">
    <reaction evidence="7">
        <text>L-cysteinyl-[prolipoprotein] + a 1,2-diacyl-sn-glycero-3-phospho-(1'-sn-glycerol) = an S-1,2-diacyl-sn-glyceryl-L-cysteinyl-[prolipoprotein] + sn-glycerol 1-phosphate + H(+)</text>
        <dbReference type="Rhea" id="RHEA:56712"/>
        <dbReference type="Rhea" id="RHEA-COMP:14679"/>
        <dbReference type="Rhea" id="RHEA-COMP:14680"/>
        <dbReference type="ChEBI" id="CHEBI:15378"/>
        <dbReference type="ChEBI" id="CHEBI:29950"/>
        <dbReference type="ChEBI" id="CHEBI:57685"/>
        <dbReference type="ChEBI" id="CHEBI:64716"/>
        <dbReference type="ChEBI" id="CHEBI:140658"/>
        <dbReference type="EC" id="2.5.1.145"/>
    </reaction>
</comment>
<reference evidence="8 9" key="1">
    <citation type="submission" date="2017-02" db="EMBL/GenBank/DDBJ databases">
        <title>Draft genome sequence of Moraxella lincolnii CCUG 9405T type strain.</title>
        <authorList>
            <person name="Salva-Serra F."/>
            <person name="Engstrom-Jakobsson H."/>
            <person name="Thorell K."/>
            <person name="Jaen-Luchoro D."/>
            <person name="Gonzales-Siles L."/>
            <person name="Karlsson R."/>
            <person name="Yazdan S."/>
            <person name="Boulund F."/>
            <person name="Johnning A."/>
            <person name="Engstrand L."/>
            <person name="Kristiansson E."/>
            <person name="Moore E."/>
        </authorList>
    </citation>
    <scope>NUCLEOTIDE SEQUENCE [LARGE SCALE GENOMIC DNA]</scope>
    <source>
        <strain evidence="8 9">CCUG 9405</strain>
    </source>
</reference>
<dbReference type="GO" id="GO:0005886">
    <property type="term" value="C:plasma membrane"/>
    <property type="evidence" value="ECO:0007669"/>
    <property type="project" value="UniProtKB-SubCell"/>
</dbReference>
<feature type="transmembrane region" description="Helical" evidence="7">
    <location>
        <begin position="126"/>
        <end position="144"/>
    </location>
</feature>
<dbReference type="PANTHER" id="PTHR30589:SF0">
    <property type="entry name" value="PHOSPHATIDYLGLYCEROL--PROLIPOPROTEIN DIACYLGLYCERYL TRANSFERASE"/>
    <property type="match status" value="1"/>
</dbReference>
<evidence type="ECO:0000313" key="9">
    <source>
        <dbReference type="Proteomes" id="UP000191094"/>
    </source>
</evidence>
<dbReference type="OrthoDB" id="871140at2"/>
<dbReference type="GO" id="GO:0042158">
    <property type="term" value="P:lipoprotein biosynthetic process"/>
    <property type="evidence" value="ECO:0007669"/>
    <property type="project" value="UniProtKB-UniRule"/>
</dbReference>
<evidence type="ECO:0000313" key="8">
    <source>
        <dbReference type="EMBL" id="OOS19713.1"/>
    </source>
</evidence>